<reference evidence="2" key="1">
    <citation type="journal article" date="2019" name="Int. J. Syst. Evol. Microbiol.">
        <title>The Global Catalogue of Microorganisms (GCM) 10K type strain sequencing project: providing services to taxonomists for standard genome sequencing and annotation.</title>
        <authorList>
            <consortium name="The Broad Institute Genomics Platform"/>
            <consortium name="The Broad Institute Genome Sequencing Center for Infectious Disease"/>
            <person name="Wu L."/>
            <person name="Ma J."/>
        </authorList>
    </citation>
    <scope>NUCLEOTIDE SEQUENCE [LARGE SCALE GENOMIC DNA]</scope>
    <source>
        <strain evidence="2">DFY41</strain>
    </source>
</reference>
<comment type="caution">
    <text evidence="1">The sequence shown here is derived from an EMBL/GenBank/DDBJ whole genome shotgun (WGS) entry which is preliminary data.</text>
</comment>
<accession>A0ABW0BJN2</accession>
<name>A0ABW0BJN2_9ACTN</name>
<proteinExistence type="predicted"/>
<gene>
    <name evidence="1" type="ORF">ACFPGP_12505</name>
</gene>
<protein>
    <recommendedName>
        <fullName evidence="3">XRE family transcriptional regulator</fullName>
    </recommendedName>
</protein>
<organism evidence="1 2">
    <name type="scientific">Nocardioides taihuensis</name>
    <dbReference type="NCBI Taxonomy" id="1835606"/>
    <lineage>
        <taxon>Bacteria</taxon>
        <taxon>Bacillati</taxon>
        <taxon>Actinomycetota</taxon>
        <taxon>Actinomycetes</taxon>
        <taxon>Propionibacteriales</taxon>
        <taxon>Nocardioidaceae</taxon>
        <taxon>Nocardioides</taxon>
    </lineage>
</organism>
<evidence type="ECO:0000313" key="2">
    <source>
        <dbReference type="Proteomes" id="UP001596087"/>
    </source>
</evidence>
<evidence type="ECO:0008006" key="3">
    <source>
        <dbReference type="Google" id="ProtNLM"/>
    </source>
</evidence>
<dbReference type="RefSeq" id="WP_378590579.1">
    <property type="nucleotide sequence ID" value="NZ_JBHSKD010000012.1"/>
</dbReference>
<sequence length="126" mass="13816">MATTGIRNDTHAETIRLDIHEVVRQLNSHLGPTLVATLANVRDSKLPHKWAKADGNVPRPESMRRLLAAHRIWSDISNADSDTVARAWFIGANPRLGEISPIMALREGDERSALAAAKAFVEGTDD</sequence>
<dbReference type="EMBL" id="JBHSKD010000012">
    <property type="protein sequence ID" value="MFC5177500.1"/>
    <property type="molecule type" value="Genomic_DNA"/>
</dbReference>
<dbReference type="Proteomes" id="UP001596087">
    <property type="component" value="Unassembled WGS sequence"/>
</dbReference>
<keyword evidence="2" id="KW-1185">Reference proteome</keyword>
<evidence type="ECO:0000313" key="1">
    <source>
        <dbReference type="EMBL" id="MFC5177500.1"/>
    </source>
</evidence>